<sequence length="122" mass="14118">MDKIMIKSKPCSSYKIAELKEMLKAKGLKISGTKSELCERIKESRKRKTKTASIVLKKNIKLKVVDVKDPLFKFYASTYYQCPGSMMAQTELSKYGLKKNFLNKFPNHKQLFNYLKNVPSNK</sequence>
<evidence type="ECO:0000313" key="2">
    <source>
        <dbReference type="EMBL" id="QHT37356.1"/>
    </source>
</evidence>
<dbReference type="PROSITE" id="PS50800">
    <property type="entry name" value="SAP"/>
    <property type="match status" value="1"/>
</dbReference>
<name>A0A6C0F6D1_9ZZZZ</name>
<organism evidence="2">
    <name type="scientific">viral metagenome</name>
    <dbReference type="NCBI Taxonomy" id="1070528"/>
    <lineage>
        <taxon>unclassified sequences</taxon>
        <taxon>metagenomes</taxon>
        <taxon>organismal metagenomes</taxon>
    </lineage>
</organism>
<dbReference type="Pfam" id="PF02037">
    <property type="entry name" value="SAP"/>
    <property type="match status" value="1"/>
</dbReference>
<protein>
    <recommendedName>
        <fullName evidence="1">SAP domain-containing protein</fullName>
    </recommendedName>
</protein>
<dbReference type="AlphaFoldDB" id="A0A6C0F6D1"/>
<dbReference type="SUPFAM" id="SSF68906">
    <property type="entry name" value="SAP domain"/>
    <property type="match status" value="1"/>
</dbReference>
<dbReference type="EMBL" id="MN738793">
    <property type="protein sequence ID" value="QHT37356.1"/>
    <property type="molecule type" value="Genomic_DNA"/>
</dbReference>
<dbReference type="SMART" id="SM00513">
    <property type="entry name" value="SAP"/>
    <property type="match status" value="1"/>
</dbReference>
<evidence type="ECO:0000259" key="1">
    <source>
        <dbReference type="PROSITE" id="PS50800"/>
    </source>
</evidence>
<proteinExistence type="predicted"/>
<dbReference type="InterPro" id="IPR003034">
    <property type="entry name" value="SAP_dom"/>
</dbReference>
<dbReference type="Gene3D" id="1.10.720.30">
    <property type="entry name" value="SAP domain"/>
    <property type="match status" value="1"/>
</dbReference>
<accession>A0A6C0F6D1</accession>
<reference evidence="2" key="1">
    <citation type="journal article" date="2020" name="Nature">
        <title>Giant virus diversity and host interactions through global metagenomics.</title>
        <authorList>
            <person name="Schulz F."/>
            <person name="Roux S."/>
            <person name="Paez-Espino D."/>
            <person name="Jungbluth S."/>
            <person name="Walsh D.A."/>
            <person name="Denef V.J."/>
            <person name="McMahon K.D."/>
            <person name="Konstantinidis K.T."/>
            <person name="Eloe-Fadrosh E.A."/>
            <person name="Kyrpides N.C."/>
            <person name="Woyke T."/>
        </authorList>
    </citation>
    <scope>NUCLEOTIDE SEQUENCE</scope>
    <source>
        <strain evidence="2">GVMAG-S-ERX555967-131</strain>
    </source>
</reference>
<feature type="domain" description="SAP" evidence="1">
    <location>
        <begin position="11"/>
        <end position="45"/>
    </location>
</feature>
<dbReference type="InterPro" id="IPR036361">
    <property type="entry name" value="SAP_dom_sf"/>
</dbReference>